<accession>U5VYU6</accession>
<evidence type="ECO:0000256" key="2">
    <source>
        <dbReference type="ARBA" id="ARBA00023125"/>
    </source>
</evidence>
<evidence type="ECO:0000256" key="1">
    <source>
        <dbReference type="ARBA" id="ARBA00023015"/>
    </source>
</evidence>
<protein>
    <submittedName>
        <fullName evidence="5">Putative ArsR-family transcriptional regulator</fullName>
    </submittedName>
</protein>
<dbReference type="eggNOG" id="COG0640">
    <property type="taxonomic scope" value="Bacteria"/>
</dbReference>
<dbReference type="InterPro" id="IPR036388">
    <property type="entry name" value="WH-like_DNA-bd_sf"/>
</dbReference>
<dbReference type="PATRIC" id="fig|1246995.3.peg.3822"/>
<dbReference type="RefSeq" id="WP_023362412.1">
    <property type="nucleotide sequence ID" value="NC_022657.1"/>
</dbReference>
<dbReference type="OrthoDB" id="3297742at2"/>
<organism evidence="5 6">
    <name type="scientific">Actinoplanes friuliensis DSM 7358</name>
    <dbReference type="NCBI Taxonomy" id="1246995"/>
    <lineage>
        <taxon>Bacteria</taxon>
        <taxon>Bacillati</taxon>
        <taxon>Actinomycetota</taxon>
        <taxon>Actinomycetes</taxon>
        <taxon>Micromonosporales</taxon>
        <taxon>Micromonosporaceae</taxon>
        <taxon>Actinoplanes</taxon>
    </lineage>
</organism>
<dbReference type="HOGENOM" id="CLU_097806_7_4_11"/>
<keyword evidence="1" id="KW-0805">Transcription regulation</keyword>
<feature type="domain" description="HTH arsR-type" evidence="4">
    <location>
        <begin position="1"/>
        <end position="91"/>
    </location>
</feature>
<dbReference type="SMART" id="SM00418">
    <property type="entry name" value="HTH_ARSR"/>
    <property type="match status" value="1"/>
</dbReference>
<evidence type="ECO:0000313" key="6">
    <source>
        <dbReference type="Proteomes" id="UP000017746"/>
    </source>
</evidence>
<dbReference type="STRING" id="1246995.AFR_18815"/>
<proteinExistence type="predicted"/>
<reference evidence="5 6" key="1">
    <citation type="journal article" date="2014" name="J. Biotechnol.">
        <title>Complete genome sequence of the actinobacterium Actinoplanes friuliensis HAG 010964, producer of the lipopeptide antibiotic friulimycin.</title>
        <authorList>
            <person name="Ruckert C."/>
            <person name="Szczepanowski R."/>
            <person name="Albersmeier A."/>
            <person name="Goesmann A."/>
            <person name="Fischer N."/>
            <person name="Steinkamper A."/>
            <person name="Puhler A."/>
            <person name="Biener R."/>
            <person name="Schwartz D."/>
            <person name="Kalinowski J."/>
        </authorList>
    </citation>
    <scope>NUCLEOTIDE SEQUENCE [LARGE SCALE GENOMIC DNA]</scope>
    <source>
        <strain evidence="5 6">DSM 7358</strain>
    </source>
</reference>
<dbReference type="GO" id="GO:0003677">
    <property type="term" value="F:DNA binding"/>
    <property type="evidence" value="ECO:0007669"/>
    <property type="project" value="UniProtKB-KW"/>
</dbReference>
<name>U5VYU6_9ACTN</name>
<dbReference type="PANTHER" id="PTHR43132:SF2">
    <property type="entry name" value="ARSENICAL RESISTANCE OPERON REPRESSOR ARSR-RELATED"/>
    <property type="match status" value="1"/>
</dbReference>
<keyword evidence="2" id="KW-0238">DNA-binding</keyword>
<dbReference type="NCBIfam" id="NF033788">
    <property type="entry name" value="HTH_metalloreg"/>
    <property type="match status" value="1"/>
</dbReference>
<dbReference type="GO" id="GO:0003700">
    <property type="term" value="F:DNA-binding transcription factor activity"/>
    <property type="evidence" value="ECO:0007669"/>
    <property type="project" value="InterPro"/>
</dbReference>
<dbReference type="SUPFAM" id="SSF46785">
    <property type="entry name" value="Winged helix' DNA-binding domain"/>
    <property type="match status" value="1"/>
</dbReference>
<dbReference type="PRINTS" id="PR00778">
    <property type="entry name" value="HTHARSR"/>
</dbReference>
<dbReference type="KEGG" id="afs:AFR_18815"/>
<dbReference type="InterPro" id="IPR051011">
    <property type="entry name" value="Metal_resp_trans_reg"/>
</dbReference>
<dbReference type="Proteomes" id="UP000017746">
    <property type="component" value="Chromosome"/>
</dbReference>
<evidence type="ECO:0000259" key="4">
    <source>
        <dbReference type="PROSITE" id="PS50987"/>
    </source>
</evidence>
<dbReference type="AlphaFoldDB" id="U5VYU6"/>
<dbReference type="CDD" id="cd00090">
    <property type="entry name" value="HTH_ARSR"/>
    <property type="match status" value="1"/>
</dbReference>
<dbReference type="Gene3D" id="1.10.10.10">
    <property type="entry name" value="Winged helix-like DNA-binding domain superfamily/Winged helix DNA-binding domain"/>
    <property type="match status" value="1"/>
</dbReference>
<dbReference type="Pfam" id="PF01022">
    <property type="entry name" value="HTH_5"/>
    <property type="match status" value="1"/>
</dbReference>
<dbReference type="PANTHER" id="PTHR43132">
    <property type="entry name" value="ARSENICAL RESISTANCE OPERON REPRESSOR ARSR-RELATED"/>
    <property type="match status" value="1"/>
</dbReference>
<keyword evidence="3" id="KW-0804">Transcription</keyword>
<gene>
    <name evidence="5" type="ORF">AFR_18815</name>
</gene>
<sequence length="94" mass="10663">MIGEAVTVLQAMGYEHRLRILVLLLDGEATPDDLARVMNLDTTIVGHHLRNLRDTTLIHRQRRGRHVYYRLSGPAAHRLIREVIRYAGPLSATA</sequence>
<keyword evidence="6" id="KW-1185">Reference proteome</keyword>
<dbReference type="PROSITE" id="PS50987">
    <property type="entry name" value="HTH_ARSR_2"/>
    <property type="match status" value="1"/>
</dbReference>
<dbReference type="EMBL" id="CP006272">
    <property type="protein sequence ID" value="AGZ42039.1"/>
    <property type="molecule type" value="Genomic_DNA"/>
</dbReference>
<dbReference type="InterPro" id="IPR011991">
    <property type="entry name" value="ArsR-like_HTH"/>
</dbReference>
<dbReference type="InterPro" id="IPR036390">
    <property type="entry name" value="WH_DNA-bd_sf"/>
</dbReference>
<evidence type="ECO:0000313" key="5">
    <source>
        <dbReference type="EMBL" id="AGZ42039.1"/>
    </source>
</evidence>
<evidence type="ECO:0000256" key="3">
    <source>
        <dbReference type="ARBA" id="ARBA00023163"/>
    </source>
</evidence>
<dbReference type="InterPro" id="IPR001845">
    <property type="entry name" value="HTH_ArsR_DNA-bd_dom"/>
</dbReference>